<gene>
    <name evidence="1" type="ORF">KIPB_013525</name>
</gene>
<evidence type="ECO:0000313" key="1">
    <source>
        <dbReference type="EMBL" id="GIQ90652.1"/>
    </source>
</evidence>
<comment type="caution">
    <text evidence="1">The sequence shown here is derived from an EMBL/GenBank/DDBJ whole genome shotgun (WGS) entry which is preliminary data.</text>
</comment>
<accession>A0A9K3D9F4</accession>
<feature type="non-terminal residue" evidence="1">
    <location>
        <position position="1"/>
    </location>
</feature>
<evidence type="ECO:0000313" key="2">
    <source>
        <dbReference type="Proteomes" id="UP000265618"/>
    </source>
</evidence>
<dbReference type="AlphaFoldDB" id="A0A9K3D9F4"/>
<sequence length="97" mass="10754">MYYICIERERERLSIVLAGHASGNSMGRHPLSNVTHTLSRAATIASMYGRDTGLSVSDVLQSQCTSLLTLLIGTVEDTIMRGMQQSIPQLDRMDRAR</sequence>
<name>A0A9K3D9F4_9EUKA</name>
<protein>
    <submittedName>
        <fullName evidence="1">Uncharacterized protein</fullName>
    </submittedName>
</protein>
<organism evidence="1 2">
    <name type="scientific">Kipferlia bialata</name>
    <dbReference type="NCBI Taxonomy" id="797122"/>
    <lineage>
        <taxon>Eukaryota</taxon>
        <taxon>Metamonada</taxon>
        <taxon>Carpediemonas-like organisms</taxon>
        <taxon>Kipferlia</taxon>
    </lineage>
</organism>
<reference evidence="1 2" key="1">
    <citation type="journal article" date="2018" name="PLoS ONE">
        <title>The draft genome of Kipferlia bialata reveals reductive genome evolution in fornicate parasites.</title>
        <authorList>
            <person name="Tanifuji G."/>
            <person name="Takabayashi S."/>
            <person name="Kume K."/>
            <person name="Takagi M."/>
            <person name="Nakayama T."/>
            <person name="Kamikawa R."/>
            <person name="Inagaki Y."/>
            <person name="Hashimoto T."/>
        </authorList>
    </citation>
    <scope>NUCLEOTIDE SEQUENCE [LARGE SCALE GENOMIC DNA]</scope>
    <source>
        <strain evidence="1">NY0173</strain>
    </source>
</reference>
<dbReference type="Proteomes" id="UP000265618">
    <property type="component" value="Unassembled WGS sequence"/>
</dbReference>
<dbReference type="EMBL" id="BDIP01006476">
    <property type="protein sequence ID" value="GIQ90652.1"/>
    <property type="molecule type" value="Genomic_DNA"/>
</dbReference>
<proteinExistence type="predicted"/>
<keyword evidence="2" id="KW-1185">Reference proteome</keyword>